<sequence>MIRKLKIFSNPDRNIIFLKKVVKVQEKVVQLSSFFAFGIILFHLGYSIDPKDQVATSFFFNFCLMLIGIGYLVKVLLVEKSIYLARVILEILLSILLTLTALVRWNIFGNETTALILDFSAHYHIINALVIILFFIELSKFSLTVNELKLSPSLVFILSFILLILVGAGLLSLPEATTRDISFIDALFTSTSAVCVTGLIVLDTAKDFTYFGQVVIMILFQIGGLGIMVFTSFFGFFFKGSYSIENRLFIRDYINENNVNEIYTTLFKIISFTVLVEGICAFLIYHFTDSAQFSGRGDQLFFSLFHAISAFCNAGFSTLSNGLYETGFREAYNMHLAISLAIILGGIGFPVVLNYYSYVKHLIVGFMKNMLGIEKYRHTPRVSSVNTRLVVYTTGILLVIGMVVYAISEQDHTLKGLSPYGKFVTTIFGAVTPRTAGFNTVDMRELAVPTALVYLFLMWIGASPGSTGGGLKTSTFAVAMLNTFSIASGKTRVEVFRRQVSNETLKKAFAVISLSVLVMGLGVFLLMIFDPELPLIDVAFEVFSAFSTVGLTLGITSQLSLGSKLVLMAIMLIGRVGTLTILIAIVRRIGEQRYKYPEETVYIT</sequence>
<keyword evidence="7 8" id="KW-0472">Membrane</keyword>
<evidence type="ECO:0000256" key="3">
    <source>
        <dbReference type="ARBA" id="ARBA00022475"/>
    </source>
</evidence>
<evidence type="ECO:0000313" key="9">
    <source>
        <dbReference type="EMBL" id="SFU08146.1"/>
    </source>
</evidence>
<evidence type="ECO:0000256" key="7">
    <source>
        <dbReference type="ARBA" id="ARBA00023136"/>
    </source>
</evidence>
<feature type="transmembrane region" description="Helical" evidence="8">
    <location>
        <begin position="446"/>
        <end position="462"/>
    </location>
</feature>
<feature type="transmembrane region" description="Helical" evidence="8">
    <location>
        <begin position="300"/>
        <end position="324"/>
    </location>
</feature>
<reference evidence="10" key="1">
    <citation type="submission" date="2016-10" db="EMBL/GenBank/DDBJ databases">
        <authorList>
            <person name="Varghese N."/>
            <person name="Submissions S."/>
        </authorList>
    </citation>
    <scope>NUCLEOTIDE SEQUENCE [LARGE SCALE GENOMIC DNA]</scope>
    <source>
        <strain evidence="10">DSM 23445</strain>
    </source>
</reference>
<evidence type="ECO:0000256" key="4">
    <source>
        <dbReference type="ARBA" id="ARBA00022692"/>
    </source>
</evidence>
<accession>A0A1I7D917</accession>
<keyword evidence="3" id="KW-1003">Cell membrane</keyword>
<dbReference type="AlphaFoldDB" id="A0A1I7D917"/>
<feature type="transmembrane region" description="Helical" evidence="8">
    <location>
        <begin position="266"/>
        <end position="288"/>
    </location>
</feature>
<feature type="transmembrane region" description="Helical" evidence="8">
    <location>
        <begin position="508"/>
        <end position="529"/>
    </location>
</feature>
<dbReference type="GO" id="GO:0008324">
    <property type="term" value="F:monoatomic cation transmembrane transporter activity"/>
    <property type="evidence" value="ECO:0007669"/>
    <property type="project" value="InterPro"/>
</dbReference>
<gene>
    <name evidence="9" type="ORF">SAMN04489724_3777</name>
</gene>
<evidence type="ECO:0000256" key="6">
    <source>
        <dbReference type="ARBA" id="ARBA00023065"/>
    </source>
</evidence>
<keyword evidence="4 8" id="KW-0812">Transmembrane</keyword>
<keyword evidence="6" id="KW-0406">Ion transport</keyword>
<dbReference type="GO" id="GO:0005886">
    <property type="term" value="C:plasma membrane"/>
    <property type="evidence" value="ECO:0007669"/>
    <property type="project" value="UniProtKB-SubCell"/>
</dbReference>
<keyword evidence="5 8" id="KW-1133">Transmembrane helix</keyword>
<evidence type="ECO:0000256" key="1">
    <source>
        <dbReference type="ARBA" id="ARBA00004651"/>
    </source>
</evidence>
<keyword evidence="10" id="KW-1185">Reference proteome</keyword>
<feature type="transmembrane region" description="Helical" evidence="8">
    <location>
        <begin position="58"/>
        <end position="77"/>
    </location>
</feature>
<feature type="transmembrane region" description="Helical" evidence="8">
    <location>
        <begin position="28"/>
        <end position="46"/>
    </location>
</feature>
<evidence type="ECO:0000313" key="10">
    <source>
        <dbReference type="Proteomes" id="UP000199673"/>
    </source>
</evidence>
<name>A0A1I7D917_9BACT</name>
<dbReference type="Pfam" id="PF02386">
    <property type="entry name" value="TrkH"/>
    <property type="match status" value="1"/>
</dbReference>
<comment type="subcellular location">
    <subcellularLocation>
        <location evidence="1">Cell membrane</location>
        <topology evidence="1">Multi-pass membrane protein</topology>
    </subcellularLocation>
</comment>
<feature type="transmembrane region" description="Helical" evidence="8">
    <location>
        <begin position="336"/>
        <end position="358"/>
    </location>
</feature>
<protein>
    <submittedName>
        <fullName evidence="9">Potassium uptake protein, TrkH family</fullName>
    </submittedName>
</protein>
<dbReference type="STRING" id="305507.SAMN04489724_3777"/>
<feature type="transmembrane region" description="Helical" evidence="8">
    <location>
        <begin position="119"/>
        <end position="138"/>
    </location>
</feature>
<feature type="transmembrane region" description="Helical" evidence="8">
    <location>
        <begin position="389"/>
        <end position="408"/>
    </location>
</feature>
<dbReference type="Proteomes" id="UP000199673">
    <property type="component" value="Unassembled WGS sequence"/>
</dbReference>
<feature type="transmembrane region" description="Helical" evidence="8">
    <location>
        <begin position="214"/>
        <end position="238"/>
    </location>
</feature>
<keyword evidence="2" id="KW-0813">Transport</keyword>
<dbReference type="PANTHER" id="PTHR32024">
    <property type="entry name" value="TRK SYSTEM POTASSIUM UPTAKE PROTEIN TRKG-RELATED"/>
    <property type="match status" value="1"/>
</dbReference>
<dbReference type="RefSeq" id="WP_091696311.1">
    <property type="nucleotide sequence ID" value="NZ_FPBF01000006.1"/>
</dbReference>
<evidence type="ECO:0000256" key="5">
    <source>
        <dbReference type="ARBA" id="ARBA00022989"/>
    </source>
</evidence>
<proteinExistence type="predicted"/>
<dbReference type="GO" id="GO:0030001">
    <property type="term" value="P:metal ion transport"/>
    <property type="evidence" value="ECO:0007669"/>
    <property type="project" value="UniProtKB-ARBA"/>
</dbReference>
<evidence type="ECO:0000256" key="2">
    <source>
        <dbReference type="ARBA" id="ARBA00022448"/>
    </source>
</evidence>
<evidence type="ECO:0000256" key="8">
    <source>
        <dbReference type="SAM" id="Phobius"/>
    </source>
</evidence>
<dbReference type="OrthoDB" id="9810952at2"/>
<dbReference type="EMBL" id="FPBF01000006">
    <property type="protein sequence ID" value="SFU08146.1"/>
    <property type="molecule type" value="Genomic_DNA"/>
</dbReference>
<feature type="transmembrane region" description="Helical" evidence="8">
    <location>
        <begin position="150"/>
        <end position="171"/>
    </location>
</feature>
<dbReference type="PANTHER" id="PTHR32024:SF1">
    <property type="entry name" value="KTR SYSTEM POTASSIUM UPTAKE PROTEIN B"/>
    <property type="match status" value="1"/>
</dbReference>
<dbReference type="InterPro" id="IPR003445">
    <property type="entry name" value="Cat_transpt"/>
</dbReference>
<organism evidence="9 10">
    <name type="scientific">Algoriphagus locisalis</name>
    <dbReference type="NCBI Taxonomy" id="305507"/>
    <lineage>
        <taxon>Bacteria</taxon>
        <taxon>Pseudomonadati</taxon>
        <taxon>Bacteroidota</taxon>
        <taxon>Cytophagia</taxon>
        <taxon>Cytophagales</taxon>
        <taxon>Cyclobacteriaceae</taxon>
        <taxon>Algoriphagus</taxon>
    </lineage>
</organism>
<feature type="transmembrane region" description="Helical" evidence="8">
    <location>
        <begin position="565"/>
        <end position="586"/>
    </location>
</feature>
<feature type="transmembrane region" description="Helical" evidence="8">
    <location>
        <begin position="84"/>
        <end position="107"/>
    </location>
</feature>
<feature type="transmembrane region" description="Helical" evidence="8">
    <location>
        <begin position="183"/>
        <end position="202"/>
    </location>
</feature>